<accession>A0A1B1AER4</accession>
<protein>
    <recommendedName>
        <fullName evidence="4">DUF2178 domain-containing protein</fullName>
    </recommendedName>
</protein>
<feature type="transmembrane region" description="Helical" evidence="1">
    <location>
        <begin position="44"/>
        <end position="63"/>
    </location>
</feature>
<feature type="transmembrane region" description="Helical" evidence="1">
    <location>
        <begin position="84"/>
        <end position="102"/>
    </location>
</feature>
<dbReference type="EMBL" id="CP013244">
    <property type="protein sequence ID" value="ANP45042.1"/>
    <property type="molecule type" value="Genomic_DNA"/>
</dbReference>
<reference evidence="2 3" key="1">
    <citation type="submission" date="2015-11" db="EMBL/GenBank/DDBJ databases">
        <title>Whole-Genome Sequence of Candidatus Oderbacter manganicum from the National Park Lower Oder Valley, Germany.</title>
        <authorList>
            <person name="Braun B."/>
            <person name="Liere K."/>
            <person name="Szewzyk U."/>
        </authorList>
    </citation>
    <scope>NUCLEOTIDE SEQUENCE [LARGE SCALE GENOMIC DNA]</scope>
    <source>
        <strain evidence="2 3">OTSz_A_272</strain>
    </source>
</reference>
<dbReference type="KEGG" id="cbot:ATE48_03455"/>
<dbReference type="RefSeq" id="WP_066767829.1">
    <property type="nucleotide sequence ID" value="NZ_CP013244.1"/>
</dbReference>
<evidence type="ECO:0000313" key="2">
    <source>
        <dbReference type="EMBL" id="ANP45042.1"/>
    </source>
</evidence>
<dbReference type="InParanoid" id="A0A1B1AER4"/>
<dbReference type="AlphaFoldDB" id="A0A1B1AER4"/>
<keyword evidence="3" id="KW-1185">Reference proteome</keyword>
<proteinExistence type="predicted"/>
<keyword evidence="1" id="KW-0472">Membrane</keyword>
<evidence type="ECO:0008006" key="4">
    <source>
        <dbReference type="Google" id="ProtNLM"/>
    </source>
</evidence>
<feature type="transmembrane region" description="Helical" evidence="1">
    <location>
        <begin position="20"/>
        <end position="38"/>
    </location>
</feature>
<evidence type="ECO:0000256" key="1">
    <source>
        <dbReference type="SAM" id="Phobius"/>
    </source>
</evidence>
<sequence>MTAGTERARDRAAVRLFREMLGVGIVYVAAIFASSYAIEHFEMPQWVAALLAFAPIAPALLMLSVQLRYMRATDEFERRLQSEAVLIAAAVTAFATLAYGQLEDLAGFPDISLMFVMPALCIVWSIASVILHLRCK</sequence>
<dbReference type="OrthoDB" id="119964at2"/>
<dbReference type="Proteomes" id="UP000092498">
    <property type="component" value="Chromosome"/>
</dbReference>
<feature type="transmembrane region" description="Helical" evidence="1">
    <location>
        <begin position="114"/>
        <end position="133"/>
    </location>
</feature>
<evidence type="ECO:0000313" key="3">
    <source>
        <dbReference type="Proteomes" id="UP000092498"/>
    </source>
</evidence>
<keyword evidence="1" id="KW-1133">Transmembrane helix</keyword>
<keyword evidence="1" id="KW-0812">Transmembrane</keyword>
<gene>
    <name evidence="2" type="ORF">ATE48_03455</name>
</gene>
<organism evidence="2 3">
    <name type="scientific">Candidatus Viadribacter manganicus</name>
    <dbReference type="NCBI Taxonomy" id="1759059"/>
    <lineage>
        <taxon>Bacteria</taxon>
        <taxon>Pseudomonadati</taxon>
        <taxon>Pseudomonadota</taxon>
        <taxon>Alphaproteobacteria</taxon>
        <taxon>Hyphomonadales</taxon>
        <taxon>Hyphomonadaceae</taxon>
        <taxon>Candidatus Viadribacter</taxon>
    </lineage>
</organism>
<name>A0A1B1AER4_9PROT</name>
<dbReference type="STRING" id="1759059.ATE48_03455"/>